<organism evidence="1 2">
    <name type="scientific">Daphnia magna</name>
    <dbReference type="NCBI Taxonomy" id="35525"/>
    <lineage>
        <taxon>Eukaryota</taxon>
        <taxon>Metazoa</taxon>
        <taxon>Ecdysozoa</taxon>
        <taxon>Arthropoda</taxon>
        <taxon>Crustacea</taxon>
        <taxon>Branchiopoda</taxon>
        <taxon>Diplostraca</taxon>
        <taxon>Cladocera</taxon>
        <taxon>Anomopoda</taxon>
        <taxon>Daphniidae</taxon>
        <taxon>Daphnia</taxon>
    </lineage>
</organism>
<comment type="caution">
    <text evidence="1">The sequence shown here is derived from an EMBL/GenBank/DDBJ whole genome shotgun (WGS) entry which is preliminary data.</text>
</comment>
<proteinExistence type="predicted"/>
<dbReference type="AlphaFoldDB" id="A0A164TWJ6"/>
<gene>
    <name evidence="1" type="ORF">APZ42_024605</name>
</gene>
<evidence type="ECO:0000313" key="1">
    <source>
        <dbReference type="EMBL" id="KZS10828.1"/>
    </source>
</evidence>
<dbReference type="Proteomes" id="UP000076858">
    <property type="component" value="Unassembled WGS sequence"/>
</dbReference>
<sequence length="38" mass="4265">MTTWDAPISSFTHWANHYYTKLLPLSSSSSSSSSFIPE</sequence>
<reference evidence="1 2" key="1">
    <citation type="submission" date="2016-03" db="EMBL/GenBank/DDBJ databases">
        <title>EvidentialGene: Evidence-directed Construction of Genes on Genomes.</title>
        <authorList>
            <person name="Gilbert D.G."/>
            <person name="Choi J.-H."/>
            <person name="Mockaitis K."/>
            <person name="Colbourne J."/>
            <person name="Pfrender M."/>
        </authorList>
    </citation>
    <scope>NUCLEOTIDE SEQUENCE [LARGE SCALE GENOMIC DNA]</scope>
    <source>
        <strain evidence="1 2">Xinb3</strain>
        <tissue evidence="1">Complete organism</tissue>
    </source>
</reference>
<name>A0A164TWJ6_9CRUS</name>
<protein>
    <submittedName>
        <fullName evidence="1">Uncharacterized protein</fullName>
    </submittedName>
</protein>
<keyword evidence="2" id="KW-1185">Reference proteome</keyword>
<dbReference type="EMBL" id="LRGB01001674">
    <property type="protein sequence ID" value="KZS10828.1"/>
    <property type="molecule type" value="Genomic_DNA"/>
</dbReference>
<evidence type="ECO:0000313" key="2">
    <source>
        <dbReference type="Proteomes" id="UP000076858"/>
    </source>
</evidence>
<accession>A0A164TWJ6</accession>